<proteinExistence type="predicted"/>
<dbReference type="OrthoDB" id="72269at2759"/>
<gene>
    <name evidence="2" type="ORF">HCEG_04634</name>
    <name evidence="3" type="ORF">I7I53_04158</name>
</gene>
<feature type="transmembrane region" description="Helical" evidence="1">
    <location>
        <begin position="111"/>
        <end position="137"/>
    </location>
</feature>
<sequence length="157" mass="17756">MFYPDNHRTPPADEPMPDIPCLNRVYLWSFSVATLVHVLIISTALSPRYLDLSISHIFTPHSNSLQSIFVVFGDIRMLWLAGFWVFWIATAVWCILAVWDMNRVGRARVNLGVAVVVIAMGIAAVGPGAVTAAVWYWREEKMAKVFFSKVEENSRTQ</sequence>
<evidence type="ECO:0000256" key="1">
    <source>
        <dbReference type="SAM" id="Phobius"/>
    </source>
</evidence>
<accession>F0UHK8</accession>
<reference evidence="4" key="1">
    <citation type="submission" date="2008-07" db="EMBL/GenBank/DDBJ databases">
        <title>Annotation of Ajellomyces capsulatus strain H88.</title>
        <authorList>
            <person name="Champion M."/>
            <person name="Cuomo C."/>
            <person name="Ma L.-J."/>
            <person name="Henn M.R."/>
            <person name="Sil A."/>
            <person name="Goldman B."/>
            <person name="Young S.K."/>
            <person name="Kodira C.D."/>
            <person name="Zeng Q."/>
            <person name="Koehrsen M."/>
            <person name="Alvarado L."/>
            <person name="Berlin A."/>
            <person name="Borenstein D."/>
            <person name="Chen Z."/>
            <person name="Engels R."/>
            <person name="Freedman E."/>
            <person name="Gellesch M."/>
            <person name="Goldberg J."/>
            <person name="Griggs A."/>
            <person name="Gujja S."/>
            <person name="Heiman D."/>
            <person name="Hepburn T."/>
            <person name="Howarth C."/>
            <person name="Jen D."/>
            <person name="Larson L."/>
            <person name="Lewis B."/>
            <person name="Mehta T."/>
            <person name="Park D."/>
            <person name="Pearson M."/>
            <person name="Roberts A."/>
            <person name="Saif S."/>
            <person name="Shea T."/>
            <person name="Shenoy N."/>
            <person name="Sisk P."/>
            <person name="Stolte C."/>
            <person name="Sykes S."/>
            <person name="Walk T."/>
            <person name="White J."/>
            <person name="Yandava C."/>
            <person name="Klein B."/>
            <person name="McEwen J.G."/>
            <person name="Puccia R."/>
            <person name="Goldman G.H."/>
            <person name="Felipe M.S."/>
            <person name="Nino-Vega G."/>
            <person name="San-Blas G."/>
            <person name="Taylor J."/>
            <person name="Mendoza L."/>
            <person name="Galagan J."/>
            <person name="Nusbaum C."/>
            <person name="Birren B."/>
        </authorList>
    </citation>
    <scope>NUCLEOTIDE SEQUENCE [LARGE SCALE GENOMIC DNA]</scope>
    <source>
        <strain evidence="4">H88</strain>
    </source>
</reference>
<dbReference type="HOGENOM" id="CLU_1686992_0_0_1"/>
<evidence type="ECO:0000313" key="3">
    <source>
        <dbReference type="EMBL" id="QSS56063.1"/>
    </source>
</evidence>
<evidence type="ECO:0000313" key="4">
    <source>
        <dbReference type="Proteomes" id="UP000008142"/>
    </source>
</evidence>
<protein>
    <submittedName>
        <fullName evidence="2">Uncharacterized protein</fullName>
    </submittedName>
</protein>
<dbReference type="EMBL" id="DS990639">
    <property type="protein sequence ID" value="EGC45419.1"/>
    <property type="molecule type" value="Genomic_DNA"/>
</dbReference>
<dbReference type="EMBL" id="CP069106">
    <property type="protein sequence ID" value="QSS56063.1"/>
    <property type="molecule type" value="Genomic_DNA"/>
</dbReference>
<name>F0UHK8_AJEC8</name>
<feature type="transmembrane region" description="Helical" evidence="1">
    <location>
        <begin position="77"/>
        <end position="99"/>
    </location>
</feature>
<evidence type="ECO:0000313" key="2">
    <source>
        <dbReference type="EMBL" id="EGC45419.1"/>
    </source>
</evidence>
<organism evidence="4">
    <name type="scientific">Ajellomyces capsulatus (strain H88)</name>
    <name type="common">Darling's disease fungus</name>
    <name type="synonym">Histoplasma capsulatum</name>
    <dbReference type="NCBI Taxonomy" id="544711"/>
    <lineage>
        <taxon>Eukaryota</taxon>
        <taxon>Fungi</taxon>
        <taxon>Dikarya</taxon>
        <taxon>Ascomycota</taxon>
        <taxon>Pezizomycotina</taxon>
        <taxon>Eurotiomycetes</taxon>
        <taxon>Eurotiomycetidae</taxon>
        <taxon>Onygenales</taxon>
        <taxon>Ajellomycetaceae</taxon>
        <taxon>Histoplasma</taxon>
    </lineage>
</organism>
<dbReference type="VEuPathDB" id="FungiDB:I7I53_04158"/>
<keyword evidence="1" id="KW-0472">Membrane</keyword>
<dbReference type="AlphaFoldDB" id="F0UHK8"/>
<dbReference type="Proteomes" id="UP000663419">
    <property type="component" value="Chromosome 5"/>
</dbReference>
<reference evidence="3" key="2">
    <citation type="submission" date="2021-01" db="EMBL/GenBank/DDBJ databases">
        <title>Chromosome-level genome assembly of a human fungal pathogen reveals clustering of transcriptionally co-regulated genes.</title>
        <authorList>
            <person name="Voorhies M."/>
            <person name="Cohen S."/>
            <person name="Shea T.P."/>
            <person name="Petrus S."/>
            <person name="Munoz J.F."/>
            <person name="Poplawski S."/>
            <person name="Goldman W.E."/>
            <person name="Michael T."/>
            <person name="Cuomo C.A."/>
            <person name="Sil A."/>
            <person name="Beyhan S."/>
        </authorList>
    </citation>
    <scope>NUCLEOTIDE SEQUENCE</scope>
    <source>
        <strain evidence="3">H88</strain>
    </source>
</reference>
<keyword evidence="1" id="KW-0812">Transmembrane</keyword>
<dbReference type="Proteomes" id="UP000008142">
    <property type="component" value="Unassembled WGS sequence"/>
</dbReference>
<feature type="transmembrane region" description="Helical" evidence="1">
    <location>
        <begin position="25"/>
        <end position="45"/>
    </location>
</feature>
<keyword evidence="1" id="KW-1133">Transmembrane helix</keyword>